<evidence type="ECO:0000256" key="5">
    <source>
        <dbReference type="ARBA" id="ARBA00022821"/>
    </source>
</evidence>
<dbReference type="GO" id="GO:0005524">
    <property type="term" value="F:ATP binding"/>
    <property type="evidence" value="ECO:0007669"/>
    <property type="project" value="UniProtKB-KW"/>
</dbReference>
<dbReference type="InterPro" id="IPR002182">
    <property type="entry name" value="NB-ARC"/>
</dbReference>
<dbReference type="OMA" id="HLQINDC"/>
<keyword evidence="12" id="KW-1185">Reference proteome</keyword>
<feature type="domain" description="R13L1/DRL21-like LRR repeat region" evidence="10">
    <location>
        <begin position="660"/>
        <end position="787"/>
    </location>
</feature>
<dbReference type="OrthoDB" id="785310at2759"/>
<evidence type="ECO:0000256" key="1">
    <source>
        <dbReference type="ARBA" id="ARBA00008894"/>
    </source>
</evidence>
<evidence type="ECO:0000313" key="11">
    <source>
        <dbReference type="EMBL" id="KMZ57358.1"/>
    </source>
</evidence>
<dbReference type="Proteomes" id="UP000036987">
    <property type="component" value="Unassembled WGS sequence"/>
</dbReference>
<proteinExistence type="inferred from homology"/>
<accession>A0A0K9NL64</accession>
<dbReference type="AlphaFoldDB" id="A0A0K9NL64"/>
<dbReference type="STRING" id="29655.A0A0K9NL64"/>
<dbReference type="PRINTS" id="PR00364">
    <property type="entry name" value="DISEASERSIST"/>
</dbReference>
<dbReference type="InterPro" id="IPR027417">
    <property type="entry name" value="P-loop_NTPase"/>
</dbReference>
<dbReference type="InterPro" id="IPR036388">
    <property type="entry name" value="WH-like_DNA-bd_sf"/>
</dbReference>
<evidence type="ECO:0000256" key="3">
    <source>
        <dbReference type="ARBA" id="ARBA00022737"/>
    </source>
</evidence>
<dbReference type="InterPro" id="IPR041118">
    <property type="entry name" value="Rx_N"/>
</dbReference>
<reference evidence="12" key="1">
    <citation type="journal article" date="2016" name="Nature">
        <title>The genome of the seagrass Zostera marina reveals angiosperm adaptation to the sea.</title>
        <authorList>
            <person name="Olsen J.L."/>
            <person name="Rouze P."/>
            <person name="Verhelst B."/>
            <person name="Lin Y.-C."/>
            <person name="Bayer T."/>
            <person name="Collen J."/>
            <person name="Dattolo E."/>
            <person name="De Paoli E."/>
            <person name="Dittami S."/>
            <person name="Maumus F."/>
            <person name="Michel G."/>
            <person name="Kersting A."/>
            <person name="Lauritano C."/>
            <person name="Lohaus R."/>
            <person name="Toepel M."/>
            <person name="Tonon T."/>
            <person name="Vanneste K."/>
            <person name="Amirebrahimi M."/>
            <person name="Brakel J."/>
            <person name="Bostroem C."/>
            <person name="Chovatia M."/>
            <person name="Grimwood J."/>
            <person name="Jenkins J.W."/>
            <person name="Jueterbock A."/>
            <person name="Mraz A."/>
            <person name="Stam W.T."/>
            <person name="Tice H."/>
            <person name="Bornberg-Bauer E."/>
            <person name="Green P.J."/>
            <person name="Pearson G.A."/>
            <person name="Procaccini G."/>
            <person name="Duarte C.M."/>
            <person name="Schmutz J."/>
            <person name="Reusch T.B.H."/>
            <person name="Van de Peer Y."/>
        </authorList>
    </citation>
    <scope>NUCLEOTIDE SEQUENCE [LARGE SCALE GENOMIC DNA]</scope>
    <source>
        <strain evidence="12">cv. Finnish</strain>
    </source>
</reference>
<organism evidence="11 12">
    <name type="scientific">Zostera marina</name>
    <name type="common">Eelgrass</name>
    <dbReference type="NCBI Taxonomy" id="29655"/>
    <lineage>
        <taxon>Eukaryota</taxon>
        <taxon>Viridiplantae</taxon>
        <taxon>Streptophyta</taxon>
        <taxon>Embryophyta</taxon>
        <taxon>Tracheophyta</taxon>
        <taxon>Spermatophyta</taxon>
        <taxon>Magnoliopsida</taxon>
        <taxon>Liliopsida</taxon>
        <taxon>Zosteraceae</taxon>
        <taxon>Zostera</taxon>
    </lineage>
</organism>
<evidence type="ECO:0000259" key="7">
    <source>
        <dbReference type="Pfam" id="PF00931"/>
    </source>
</evidence>
<evidence type="ECO:0000256" key="4">
    <source>
        <dbReference type="ARBA" id="ARBA00022741"/>
    </source>
</evidence>
<gene>
    <name evidence="11" type="ORF">ZOSMA_87G01050</name>
</gene>
<dbReference type="InterPro" id="IPR058922">
    <property type="entry name" value="WHD_DRP"/>
</dbReference>
<feature type="domain" description="NB-ARC" evidence="7">
    <location>
        <begin position="181"/>
        <end position="345"/>
    </location>
</feature>
<dbReference type="Gene3D" id="3.40.50.300">
    <property type="entry name" value="P-loop containing nucleotide triphosphate hydrolases"/>
    <property type="match status" value="1"/>
</dbReference>
<evidence type="ECO:0000259" key="10">
    <source>
        <dbReference type="Pfam" id="PF25019"/>
    </source>
</evidence>
<dbReference type="EMBL" id="LFYR01002091">
    <property type="protein sequence ID" value="KMZ57358.1"/>
    <property type="molecule type" value="Genomic_DNA"/>
</dbReference>
<dbReference type="Pfam" id="PF23559">
    <property type="entry name" value="WHD_DRP"/>
    <property type="match status" value="1"/>
</dbReference>
<evidence type="ECO:0000256" key="6">
    <source>
        <dbReference type="ARBA" id="ARBA00022840"/>
    </source>
</evidence>
<dbReference type="InterPro" id="IPR032675">
    <property type="entry name" value="LRR_dom_sf"/>
</dbReference>
<dbReference type="GO" id="GO:0043531">
    <property type="term" value="F:ADP binding"/>
    <property type="evidence" value="ECO:0007669"/>
    <property type="project" value="InterPro"/>
</dbReference>
<keyword evidence="2" id="KW-0433">Leucine-rich repeat</keyword>
<keyword evidence="3" id="KW-0677">Repeat</keyword>
<evidence type="ECO:0000256" key="2">
    <source>
        <dbReference type="ARBA" id="ARBA00022614"/>
    </source>
</evidence>
<dbReference type="Pfam" id="PF18052">
    <property type="entry name" value="Rx_N"/>
    <property type="match status" value="1"/>
</dbReference>
<keyword evidence="4" id="KW-0547">Nucleotide-binding</keyword>
<dbReference type="InterPro" id="IPR042197">
    <property type="entry name" value="Apaf_helical"/>
</dbReference>
<dbReference type="GO" id="GO:0006952">
    <property type="term" value="P:defense response"/>
    <property type="evidence" value="ECO:0007669"/>
    <property type="project" value="UniProtKB-KW"/>
</dbReference>
<keyword evidence="5" id="KW-0611">Plant defense</keyword>
<evidence type="ECO:0000259" key="9">
    <source>
        <dbReference type="Pfam" id="PF23559"/>
    </source>
</evidence>
<dbReference type="SUPFAM" id="SSF52540">
    <property type="entry name" value="P-loop containing nucleoside triphosphate hydrolases"/>
    <property type="match status" value="1"/>
</dbReference>
<comment type="similarity">
    <text evidence="1">Belongs to the disease resistance NB-LRR family.</text>
</comment>
<dbReference type="Gene3D" id="1.10.8.430">
    <property type="entry name" value="Helical domain of apoptotic protease-activating factors"/>
    <property type="match status" value="1"/>
</dbReference>
<feature type="domain" description="Disease resistance N-terminal" evidence="8">
    <location>
        <begin position="11"/>
        <end position="99"/>
    </location>
</feature>
<dbReference type="GO" id="GO:0051707">
    <property type="term" value="P:response to other organism"/>
    <property type="evidence" value="ECO:0007669"/>
    <property type="project" value="UniProtKB-ARBA"/>
</dbReference>
<dbReference type="Pfam" id="PF25019">
    <property type="entry name" value="LRR_R13L1-DRL21"/>
    <property type="match status" value="1"/>
</dbReference>
<dbReference type="PANTHER" id="PTHR36766:SF40">
    <property type="entry name" value="DISEASE RESISTANCE PROTEIN RGA3"/>
    <property type="match status" value="1"/>
</dbReference>
<comment type="caution">
    <text evidence="11">The sequence shown here is derived from an EMBL/GenBank/DDBJ whole genome shotgun (WGS) entry which is preliminary data.</text>
</comment>
<keyword evidence="6" id="KW-0067">ATP-binding</keyword>
<dbReference type="Gene3D" id="1.20.5.4130">
    <property type="match status" value="1"/>
</dbReference>
<feature type="domain" description="Disease resistance protein winged helix" evidence="9">
    <location>
        <begin position="416"/>
        <end position="480"/>
    </location>
</feature>
<dbReference type="Gene3D" id="1.10.10.10">
    <property type="entry name" value="Winged helix-like DNA-binding domain superfamily/Winged helix DNA-binding domain"/>
    <property type="match status" value="1"/>
</dbReference>
<dbReference type="SUPFAM" id="SSF52058">
    <property type="entry name" value="L domain-like"/>
    <property type="match status" value="2"/>
</dbReference>
<dbReference type="PANTHER" id="PTHR36766">
    <property type="entry name" value="PLANT BROAD-SPECTRUM MILDEW RESISTANCE PROTEIN RPW8"/>
    <property type="match status" value="1"/>
</dbReference>
<protein>
    <submittedName>
        <fullName evidence="11">NB-ARC domain-containing disease resistance protein</fullName>
    </submittedName>
</protein>
<sequence length="1194" mass="136833">MESVVLPFALKEASKHLMKTLGVEITLIKNAPDELENLKSVKTVIVNVQQDVVGQELSQQHAGWLDKMMDAACDIEDIIDLSSTEILRRRSNNNKKSTRYTRPVIDFFSYTNNPLIFRHKIGTSVQKTFDRLTNIAKEKGYHFTLSRRDGVGNLRTTMPETFSDMGGDVVLGRDHDLKIILEQLLFKEKTNIEVLVLVGMGGVGKTTLAKLVYNDRQIDALFGERKLWVCVSEIFDLSKIIKLVIEQIDGKPCQLEGLQALSKKLKEILEKNMYLLVLDDVWTSTSLTCDSWSNMKSLFHNCKILVTTREENVTSVILPKPYMHRVGCLPEDACLSLFENIAFTNGDVIREELKDINKSIVKKCKGVPLAVRVLGIEEKNILDPNIEGENRISKILKFSYYHLPLKSMFCFVYCSIFPKDSVMEKMALIQQWVGNGFISLNEGNEIFDDLLSRCFFQDVEKDVYGNIITFKMHDLIHDLAKSIANSRQCGIFDEVLSDRKQVRYLSILNMGEEFSYSDISSKLRTLQLLSSRLVSTTFLDNCFTKFKFLRVLVCSDQFYNLEDVSSSIDNLKLLRYVDFSRTGITRLPETVCNLQNLQTLKVNNCHSLIILPNKLGKLSELRYLENNDCCRLDSMPVGMDRLSLLQTLNTFVVNDGGKNLNELRHLDHLEGSLHIKRLGRISNVVLENGILNGKNNLVSLKLDFDIDDIFTLEKSTGRYAEKVLQALQPHPNLKSLNIIGFNGFFISLDMSCLQSLIHLEIMKCYNLTSLPNDMCSFQSLTHLEIYYCPNFTTLSNNMCCLQFLTHLQINDCTNLTFLPNDIGCLRFLTHLQINDCTNLTFLPNDIGCLRFLTHLKNSRCENLTYLPNSMGYLQSLTHLEISRCENLTYLPNSMGCLRSLTHLEIDNCPNLITLPNDMCCLQSLTHLQINDCPNLTTLPNDMCSLQSLTHLQINDCRNLTTLLNNMCFFQSLTHLQINNCTNLTSLPNDMGCLQSLKHLKISRCENLLSLPNSMSRLKSLTDLTIQCCSSLVDVSFSLEYLTSLKEIVVDDCNHWIRNWSDDAISRICSVEKRSWISICSMNDDIDLLSKWLRKKIDSTKILNRLQINGSHGKRYFHHEKHQLSICCFKQEKLPEELVHVQDLRIMYIKNCPNMSCLPDGMKNLQFLKIKRCPMLEKYCKKIGYKYNDYIEFFI</sequence>
<evidence type="ECO:0000313" key="12">
    <source>
        <dbReference type="Proteomes" id="UP000036987"/>
    </source>
</evidence>
<evidence type="ECO:0000259" key="8">
    <source>
        <dbReference type="Pfam" id="PF18052"/>
    </source>
</evidence>
<dbReference type="Pfam" id="PF00931">
    <property type="entry name" value="NB-ARC"/>
    <property type="match status" value="1"/>
</dbReference>
<name>A0A0K9NL64_ZOSMR</name>
<dbReference type="Gene3D" id="3.80.10.10">
    <property type="entry name" value="Ribonuclease Inhibitor"/>
    <property type="match status" value="2"/>
</dbReference>
<dbReference type="InterPro" id="IPR056789">
    <property type="entry name" value="LRR_R13L1-DRL21"/>
</dbReference>